<dbReference type="EMBL" id="JBAKFG010000002">
    <property type="protein sequence ID" value="MEX0372782.1"/>
    <property type="molecule type" value="Genomic_DNA"/>
</dbReference>
<evidence type="ECO:0000259" key="1">
    <source>
        <dbReference type="Pfam" id="PF00535"/>
    </source>
</evidence>
<evidence type="ECO:0000313" key="2">
    <source>
        <dbReference type="EMBL" id="MEX0372782.1"/>
    </source>
</evidence>
<proteinExistence type="predicted"/>
<dbReference type="PANTHER" id="PTHR43685:SF2">
    <property type="entry name" value="GLYCOSYLTRANSFERASE 2-LIKE DOMAIN-CONTAINING PROTEIN"/>
    <property type="match status" value="1"/>
</dbReference>
<dbReference type="EC" id="2.4.-.-" evidence="2"/>
<gene>
    <name evidence="2" type="ORF">V6X51_04960</name>
</gene>
<dbReference type="GO" id="GO:0016757">
    <property type="term" value="F:glycosyltransferase activity"/>
    <property type="evidence" value="ECO:0007669"/>
    <property type="project" value="UniProtKB-KW"/>
</dbReference>
<dbReference type="InterPro" id="IPR001173">
    <property type="entry name" value="Glyco_trans_2-like"/>
</dbReference>
<sequence>MSVYIPTRNRLPLLRRAIQSVKSQTYNNIEIIVVDDGSSDGTADYLSRLSNYGEIKAVFHKKSKGSCLARNEAIMIASGDFITGLDDDDYFVSENRIEKFVNVWLSLEKKPAGLFDSVLVRTKSCIINRHICSVVTYSDLKKSNAIGSQIFAPRSHYVQSGLFDPLMPAWQDWDLWLRISFRYGQFVNINLNSYLVDEQHDSTRITASNSGQIRSAMERLSSKLPGLTQSEKSSLLVSLMAYPQVKPTPRDLMTLLFALRLRSLFSSIRKLAS</sequence>
<evidence type="ECO:0000313" key="3">
    <source>
        <dbReference type="Proteomes" id="UP001556636"/>
    </source>
</evidence>
<comment type="caution">
    <text evidence="2">The sequence shown here is derived from an EMBL/GenBank/DDBJ whole genome shotgun (WGS) entry which is preliminary data.</text>
</comment>
<dbReference type="Gene3D" id="3.90.550.10">
    <property type="entry name" value="Spore Coat Polysaccharide Biosynthesis Protein SpsA, Chain A"/>
    <property type="match status" value="1"/>
</dbReference>
<dbReference type="InterPro" id="IPR050834">
    <property type="entry name" value="Glycosyltransf_2"/>
</dbReference>
<organism evidence="2 3">
    <name type="scientific">Spiribacter roseus</name>
    <dbReference type="NCBI Taxonomy" id="1855875"/>
    <lineage>
        <taxon>Bacteria</taxon>
        <taxon>Pseudomonadati</taxon>
        <taxon>Pseudomonadota</taxon>
        <taxon>Gammaproteobacteria</taxon>
        <taxon>Chromatiales</taxon>
        <taxon>Ectothiorhodospiraceae</taxon>
        <taxon>Spiribacter</taxon>
    </lineage>
</organism>
<protein>
    <submittedName>
        <fullName evidence="2">Glycosyltransferase family 2 protein</fullName>
        <ecNumber evidence="2">2.4.-.-</ecNumber>
    </submittedName>
</protein>
<dbReference type="CDD" id="cd00761">
    <property type="entry name" value="Glyco_tranf_GTA_type"/>
    <property type="match status" value="1"/>
</dbReference>
<dbReference type="RefSeq" id="WP_367951357.1">
    <property type="nucleotide sequence ID" value="NZ_JBAKFG010000002.1"/>
</dbReference>
<feature type="domain" description="Glycosyltransferase 2-like" evidence="1">
    <location>
        <begin position="2"/>
        <end position="105"/>
    </location>
</feature>
<name>A0ABV3RYN5_9GAMM</name>
<reference evidence="2 3" key="1">
    <citation type="submission" date="2024-02" db="EMBL/GenBank/DDBJ databases">
        <title>New especies of Spiribacter isolated from saline water.</title>
        <authorList>
            <person name="Leon M.J."/>
            <person name="De La Haba R."/>
            <person name="Sanchez-Porro C."/>
            <person name="Ventosa A."/>
        </authorList>
    </citation>
    <scope>NUCLEOTIDE SEQUENCE [LARGE SCALE GENOMIC DNA]</scope>
    <source>
        <strain evidence="3">ag22IC6-196</strain>
    </source>
</reference>
<keyword evidence="2" id="KW-0808">Transferase</keyword>
<dbReference type="SUPFAM" id="SSF53448">
    <property type="entry name" value="Nucleotide-diphospho-sugar transferases"/>
    <property type="match status" value="1"/>
</dbReference>
<keyword evidence="2" id="KW-0328">Glycosyltransferase</keyword>
<dbReference type="InterPro" id="IPR029044">
    <property type="entry name" value="Nucleotide-diphossugar_trans"/>
</dbReference>
<dbReference type="Pfam" id="PF00535">
    <property type="entry name" value="Glycos_transf_2"/>
    <property type="match status" value="1"/>
</dbReference>
<accession>A0ABV3RYN5</accession>
<dbReference type="Proteomes" id="UP001556636">
    <property type="component" value="Unassembled WGS sequence"/>
</dbReference>
<keyword evidence="3" id="KW-1185">Reference proteome</keyword>
<dbReference type="PANTHER" id="PTHR43685">
    <property type="entry name" value="GLYCOSYLTRANSFERASE"/>
    <property type="match status" value="1"/>
</dbReference>